<feature type="transmembrane region" description="Helical" evidence="2">
    <location>
        <begin position="126"/>
        <end position="146"/>
    </location>
</feature>
<sequence length="313" mass="33587">MKTSSNVTSSTRMKLSKPANSSTLLTTSMLATSSMSWTNSRPAKPSKKLKLAPTPSSKSACLRSSPRSTDVLLAGPRAERARVLVVESAAVEDAAGAEASAADVVSERARGAGARRAVRQVREAPAVPLGLGLVVLAVLLLLLVHLKVPLLPQVPIPLLPHPHPTLLLLPLTPLPPRLELSPPYIPLTAACSVPRYSLKLTRCRFVDSRLSSCARTLQVSRGLADKPLGTRDAASIVSLTTSDAYKFSRFFLNIFTPQLFHVRLEFKGASKYEVGARMFPELSCDRGQILQSRLICSIFWGQALGVHPLASGA</sequence>
<proteinExistence type="predicted"/>
<keyword evidence="2" id="KW-1133">Transmembrane helix</keyword>
<keyword evidence="2" id="KW-0812">Transmembrane</keyword>
<evidence type="ECO:0000313" key="4">
    <source>
        <dbReference type="Proteomes" id="UP000298030"/>
    </source>
</evidence>
<keyword evidence="2" id="KW-0472">Membrane</keyword>
<dbReference type="AlphaFoldDB" id="A0A4Y7SP69"/>
<keyword evidence="4" id="KW-1185">Reference proteome</keyword>
<dbReference type="EMBL" id="QPFP01000075">
    <property type="protein sequence ID" value="TEB23656.1"/>
    <property type="molecule type" value="Genomic_DNA"/>
</dbReference>
<accession>A0A4Y7SP69</accession>
<gene>
    <name evidence="3" type="ORF">FA13DRAFT_1913843</name>
</gene>
<feature type="region of interest" description="Disordered" evidence="1">
    <location>
        <begin position="1"/>
        <end position="65"/>
    </location>
</feature>
<name>A0A4Y7SP69_COPMI</name>
<dbReference type="Proteomes" id="UP000298030">
    <property type="component" value="Unassembled WGS sequence"/>
</dbReference>
<evidence type="ECO:0000256" key="1">
    <source>
        <dbReference type="SAM" id="MobiDB-lite"/>
    </source>
</evidence>
<feature type="compositionally biased region" description="Low complexity" evidence="1">
    <location>
        <begin position="21"/>
        <end position="36"/>
    </location>
</feature>
<comment type="caution">
    <text evidence="3">The sequence shown here is derived from an EMBL/GenBank/DDBJ whole genome shotgun (WGS) entry which is preliminary data.</text>
</comment>
<organism evidence="3 4">
    <name type="scientific">Coprinellus micaceus</name>
    <name type="common">Glistening ink-cap mushroom</name>
    <name type="synonym">Coprinus micaceus</name>
    <dbReference type="NCBI Taxonomy" id="71717"/>
    <lineage>
        <taxon>Eukaryota</taxon>
        <taxon>Fungi</taxon>
        <taxon>Dikarya</taxon>
        <taxon>Basidiomycota</taxon>
        <taxon>Agaricomycotina</taxon>
        <taxon>Agaricomycetes</taxon>
        <taxon>Agaricomycetidae</taxon>
        <taxon>Agaricales</taxon>
        <taxon>Agaricineae</taxon>
        <taxon>Psathyrellaceae</taxon>
        <taxon>Coprinellus</taxon>
    </lineage>
</organism>
<protein>
    <submittedName>
        <fullName evidence="3">Uncharacterized protein</fullName>
    </submittedName>
</protein>
<evidence type="ECO:0000256" key="2">
    <source>
        <dbReference type="SAM" id="Phobius"/>
    </source>
</evidence>
<reference evidence="3 4" key="1">
    <citation type="journal article" date="2019" name="Nat. Ecol. Evol.">
        <title>Megaphylogeny resolves global patterns of mushroom evolution.</title>
        <authorList>
            <person name="Varga T."/>
            <person name="Krizsan K."/>
            <person name="Foldi C."/>
            <person name="Dima B."/>
            <person name="Sanchez-Garcia M."/>
            <person name="Sanchez-Ramirez S."/>
            <person name="Szollosi G.J."/>
            <person name="Szarkandi J.G."/>
            <person name="Papp V."/>
            <person name="Albert L."/>
            <person name="Andreopoulos W."/>
            <person name="Angelini C."/>
            <person name="Antonin V."/>
            <person name="Barry K.W."/>
            <person name="Bougher N.L."/>
            <person name="Buchanan P."/>
            <person name="Buyck B."/>
            <person name="Bense V."/>
            <person name="Catcheside P."/>
            <person name="Chovatia M."/>
            <person name="Cooper J."/>
            <person name="Damon W."/>
            <person name="Desjardin D."/>
            <person name="Finy P."/>
            <person name="Geml J."/>
            <person name="Haridas S."/>
            <person name="Hughes K."/>
            <person name="Justo A."/>
            <person name="Karasinski D."/>
            <person name="Kautmanova I."/>
            <person name="Kiss B."/>
            <person name="Kocsube S."/>
            <person name="Kotiranta H."/>
            <person name="LaButti K.M."/>
            <person name="Lechner B.E."/>
            <person name="Liimatainen K."/>
            <person name="Lipzen A."/>
            <person name="Lukacs Z."/>
            <person name="Mihaltcheva S."/>
            <person name="Morgado L.N."/>
            <person name="Niskanen T."/>
            <person name="Noordeloos M.E."/>
            <person name="Ohm R.A."/>
            <person name="Ortiz-Santana B."/>
            <person name="Ovrebo C."/>
            <person name="Racz N."/>
            <person name="Riley R."/>
            <person name="Savchenko A."/>
            <person name="Shiryaev A."/>
            <person name="Soop K."/>
            <person name="Spirin V."/>
            <person name="Szebenyi C."/>
            <person name="Tomsovsky M."/>
            <person name="Tulloss R.E."/>
            <person name="Uehling J."/>
            <person name="Grigoriev I.V."/>
            <person name="Vagvolgyi C."/>
            <person name="Papp T."/>
            <person name="Martin F.M."/>
            <person name="Miettinen O."/>
            <person name="Hibbett D.S."/>
            <person name="Nagy L.G."/>
        </authorList>
    </citation>
    <scope>NUCLEOTIDE SEQUENCE [LARGE SCALE GENOMIC DNA]</scope>
    <source>
        <strain evidence="3 4">FP101781</strain>
    </source>
</reference>
<evidence type="ECO:0000313" key="3">
    <source>
        <dbReference type="EMBL" id="TEB23656.1"/>
    </source>
</evidence>
<feature type="compositionally biased region" description="Polar residues" evidence="1">
    <location>
        <begin position="1"/>
        <end position="13"/>
    </location>
</feature>